<dbReference type="GO" id="GO:0046872">
    <property type="term" value="F:metal ion binding"/>
    <property type="evidence" value="ECO:0007669"/>
    <property type="project" value="UniProtKB-KW"/>
</dbReference>
<evidence type="ECO:0000256" key="4">
    <source>
        <dbReference type="ARBA" id="ARBA00023004"/>
    </source>
</evidence>
<dbReference type="GO" id="GO:0003834">
    <property type="term" value="F:beta-carotene 15,15'-dioxygenase activity"/>
    <property type="evidence" value="ECO:0007669"/>
    <property type="project" value="TreeGrafter"/>
</dbReference>
<dbReference type="OrthoDB" id="1069523at2759"/>
<dbReference type="GO" id="GO:0016121">
    <property type="term" value="P:carotene catabolic process"/>
    <property type="evidence" value="ECO:0007669"/>
    <property type="project" value="TreeGrafter"/>
</dbReference>
<reference evidence="6" key="1">
    <citation type="submission" date="2022-03" db="EMBL/GenBank/DDBJ databases">
        <authorList>
            <person name="Lindestad O."/>
        </authorList>
    </citation>
    <scope>NUCLEOTIDE SEQUENCE</scope>
</reference>
<dbReference type="EMBL" id="CAKXAJ010025426">
    <property type="protein sequence ID" value="CAH2239259.1"/>
    <property type="molecule type" value="Genomic_DNA"/>
</dbReference>
<evidence type="ECO:0000256" key="5">
    <source>
        <dbReference type="PIRSR" id="PIRSR604294-1"/>
    </source>
</evidence>
<comment type="caution">
    <text evidence="6">The sequence shown here is derived from an EMBL/GenBank/DDBJ whole genome shotgun (WGS) entry which is preliminary data.</text>
</comment>
<feature type="binding site" evidence="5">
    <location>
        <position position="309"/>
    </location>
    <ligand>
        <name>Fe cation</name>
        <dbReference type="ChEBI" id="CHEBI:24875"/>
        <note>catalytic</note>
    </ligand>
</feature>
<name>A0A8S4RR88_9NEOP</name>
<evidence type="ECO:0000256" key="2">
    <source>
        <dbReference type="ARBA" id="ARBA00022723"/>
    </source>
</evidence>
<keyword evidence="3" id="KW-0560">Oxidoreductase</keyword>
<comment type="cofactor">
    <cofactor evidence="5">
        <name>Fe(2+)</name>
        <dbReference type="ChEBI" id="CHEBI:29033"/>
    </cofactor>
    <text evidence="5">Binds 1 Fe(2+) ion per subunit.</text>
</comment>
<feature type="binding site" evidence="5">
    <location>
        <position position="182"/>
    </location>
    <ligand>
        <name>Fe cation</name>
        <dbReference type="ChEBI" id="CHEBI:24875"/>
        <note>catalytic</note>
    </ligand>
</feature>
<organism evidence="6 7">
    <name type="scientific">Pararge aegeria aegeria</name>
    <dbReference type="NCBI Taxonomy" id="348720"/>
    <lineage>
        <taxon>Eukaryota</taxon>
        <taxon>Metazoa</taxon>
        <taxon>Ecdysozoa</taxon>
        <taxon>Arthropoda</taxon>
        <taxon>Hexapoda</taxon>
        <taxon>Insecta</taxon>
        <taxon>Pterygota</taxon>
        <taxon>Neoptera</taxon>
        <taxon>Endopterygota</taxon>
        <taxon>Lepidoptera</taxon>
        <taxon>Glossata</taxon>
        <taxon>Ditrysia</taxon>
        <taxon>Papilionoidea</taxon>
        <taxon>Nymphalidae</taxon>
        <taxon>Satyrinae</taxon>
        <taxon>Satyrini</taxon>
        <taxon>Parargina</taxon>
        <taxon>Pararge</taxon>
    </lineage>
</organism>
<keyword evidence="7" id="KW-1185">Reference proteome</keyword>
<evidence type="ECO:0000256" key="1">
    <source>
        <dbReference type="ARBA" id="ARBA00006787"/>
    </source>
</evidence>
<protein>
    <submittedName>
        <fullName evidence="6">Jg21893 protein</fullName>
    </submittedName>
</protein>
<dbReference type="PANTHER" id="PTHR10543:SF24">
    <property type="entry name" value="CAROTENOID ISOMEROOXYGENASE"/>
    <property type="match status" value="1"/>
</dbReference>
<dbReference type="Pfam" id="PF03055">
    <property type="entry name" value="RPE65"/>
    <property type="match status" value="2"/>
</dbReference>
<comment type="similarity">
    <text evidence="1">Belongs to the carotenoid oxygenase family.</text>
</comment>
<keyword evidence="4 5" id="KW-0408">Iron</keyword>
<dbReference type="AlphaFoldDB" id="A0A8S4RR88"/>
<dbReference type="Proteomes" id="UP000838756">
    <property type="component" value="Unassembled WGS sequence"/>
</dbReference>
<dbReference type="GO" id="GO:0042574">
    <property type="term" value="P:retinal metabolic process"/>
    <property type="evidence" value="ECO:0007669"/>
    <property type="project" value="TreeGrafter"/>
</dbReference>
<evidence type="ECO:0000256" key="3">
    <source>
        <dbReference type="ARBA" id="ARBA00023002"/>
    </source>
</evidence>
<dbReference type="PANTHER" id="PTHR10543">
    <property type="entry name" value="BETA-CAROTENE DIOXYGENASE"/>
    <property type="match status" value="1"/>
</dbReference>
<gene>
    <name evidence="6" type="primary">jg21893</name>
    <name evidence="6" type="ORF">PAEG_LOCUS16061</name>
</gene>
<feature type="binding site" evidence="5">
    <location>
        <position position="240"/>
    </location>
    <ligand>
        <name>Fe cation</name>
        <dbReference type="ChEBI" id="CHEBI:24875"/>
        <note>catalytic</note>
    </ligand>
</feature>
<keyword evidence="2 5" id="KW-0479">Metal-binding</keyword>
<accession>A0A8S4RR88</accession>
<evidence type="ECO:0000313" key="6">
    <source>
        <dbReference type="EMBL" id="CAH2239259.1"/>
    </source>
</evidence>
<sequence>MSKTEKLNPEYDMQPWLRSCEVEIKKPIGGETTGTIPQWLQGTLIRNGPGSIKCGSEEFVHVFDGPALIHRFALKNGQATYQCRFLKTDTLRKNNKAQRIVVSEFGTKSVPDPCHTIFDRLASVFNPYESITDNAGVSVYPFGDEVYAMTEVTNVYKIDPETLESLEKENLFNALIVCHTAHPHIMPNGDVYNVGLNIVRGMMKHVIVKFPYVEKGDMFKMAEVIHTITPRWLLNPSYMHSFGMTENYFVIMEQPLSISLFTILKNHVLKNPFSNSLNWYPEHETQIRLVNRKTGEETSYRTETFFFMHTINTFEKDNKLIIDVVTYKDAKIIDAMYVEAIKIIKINANTGEVKTWHEYHGCPSEPIFVPHPDAKDEDDGVLLSALLWGNDDHAMTLLVLDAKDLKELARANFKTPSPAPNGFHGWYWPDQTI</sequence>
<dbReference type="GO" id="GO:0010436">
    <property type="term" value="F:carotenoid dioxygenase activity"/>
    <property type="evidence" value="ECO:0007669"/>
    <property type="project" value="TreeGrafter"/>
</dbReference>
<feature type="binding site" evidence="5">
    <location>
        <position position="424"/>
    </location>
    <ligand>
        <name>Fe cation</name>
        <dbReference type="ChEBI" id="CHEBI:24875"/>
        <note>catalytic</note>
    </ligand>
</feature>
<evidence type="ECO:0000313" key="7">
    <source>
        <dbReference type="Proteomes" id="UP000838756"/>
    </source>
</evidence>
<proteinExistence type="inferred from homology"/>
<dbReference type="InterPro" id="IPR004294">
    <property type="entry name" value="Carotenoid_Oase"/>
</dbReference>